<dbReference type="Pfam" id="PF20415">
    <property type="entry name" value="DUF6699"/>
    <property type="match status" value="1"/>
</dbReference>
<sequence length="364" mass="42546">MYGRNTGHDRYPYSQNSAAFYHRWDYPWGFNPDQVAYINRRWVDRQWRNQRAAFDANRNQNAYIPVNQVRDTSIFVYRPPGDERPVVLSHPTSASQAPILYHCTPCGRECWPPGPPPPLLPPRPPPVDFNAPIEPPPYPFAFQPNFLNTSRHLKRRRFPTHAVQFPPPLPPSFRGNFKQTPRWTPFERVRSWIDKRLSQPRLNPLIAYTSQRSYPISCDLRCNRPYMAAKSHRRHRVLTFTESFEPATVPPVNMMRLYHPLLPWYIEIKAREVTGITIYELLSVLMQELSCRVTDQEFDSQWVTGDEREAILHAALERDGTSVIRRVDFLMNQTVFNGLEKGESGKWKFHTSGNYTGTHNNIDT</sequence>
<dbReference type="InterPro" id="IPR046522">
    <property type="entry name" value="DUF6699"/>
</dbReference>
<accession>A0A9P7RXQ6</accession>
<feature type="domain" description="DUF6699" evidence="1">
    <location>
        <begin position="218"/>
        <end position="344"/>
    </location>
</feature>
<keyword evidence="3" id="KW-1185">Reference proteome</keyword>
<dbReference type="GeneID" id="66079491"/>
<organism evidence="2 3">
    <name type="scientific">Marasmius oreades</name>
    <name type="common">fairy-ring Marasmius</name>
    <dbReference type="NCBI Taxonomy" id="181124"/>
    <lineage>
        <taxon>Eukaryota</taxon>
        <taxon>Fungi</taxon>
        <taxon>Dikarya</taxon>
        <taxon>Basidiomycota</taxon>
        <taxon>Agaricomycotina</taxon>
        <taxon>Agaricomycetes</taxon>
        <taxon>Agaricomycetidae</taxon>
        <taxon>Agaricales</taxon>
        <taxon>Marasmiineae</taxon>
        <taxon>Marasmiaceae</taxon>
        <taxon>Marasmius</taxon>
    </lineage>
</organism>
<dbReference type="KEGG" id="more:E1B28_010415"/>
<gene>
    <name evidence="2" type="ORF">E1B28_010415</name>
</gene>
<evidence type="ECO:0000313" key="2">
    <source>
        <dbReference type="EMBL" id="KAG7091375.1"/>
    </source>
</evidence>
<dbReference type="RefSeq" id="XP_043007845.1">
    <property type="nucleotide sequence ID" value="XM_043155379.1"/>
</dbReference>
<protein>
    <recommendedName>
        <fullName evidence="1">DUF6699 domain-containing protein</fullName>
    </recommendedName>
</protein>
<dbReference type="OrthoDB" id="3265169at2759"/>
<proteinExistence type="predicted"/>
<dbReference type="AlphaFoldDB" id="A0A9P7RXQ6"/>
<name>A0A9P7RXQ6_9AGAR</name>
<dbReference type="Proteomes" id="UP001049176">
    <property type="component" value="Chromosome 6"/>
</dbReference>
<reference evidence="2" key="1">
    <citation type="journal article" date="2021" name="Genome Biol. Evol.">
        <title>The assembled and annotated genome of the fairy-ring fungus Marasmius oreades.</title>
        <authorList>
            <person name="Hiltunen M."/>
            <person name="Ament-Velasquez S.L."/>
            <person name="Johannesson H."/>
        </authorList>
    </citation>
    <scope>NUCLEOTIDE SEQUENCE</scope>
    <source>
        <strain evidence="2">03SP1</strain>
    </source>
</reference>
<evidence type="ECO:0000259" key="1">
    <source>
        <dbReference type="Pfam" id="PF20415"/>
    </source>
</evidence>
<dbReference type="EMBL" id="CM032186">
    <property type="protein sequence ID" value="KAG7091375.1"/>
    <property type="molecule type" value="Genomic_DNA"/>
</dbReference>
<evidence type="ECO:0000313" key="3">
    <source>
        <dbReference type="Proteomes" id="UP001049176"/>
    </source>
</evidence>
<comment type="caution">
    <text evidence="2">The sequence shown here is derived from an EMBL/GenBank/DDBJ whole genome shotgun (WGS) entry which is preliminary data.</text>
</comment>